<dbReference type="HOGENOM" id="CLU_699038_0_0_1"/>
<dbReference type="PANTHER" id="PTHR35357">
    <property type="entry name" value="OS02G0537100 PROTEIN"/>
    <property type="match status" value="1"/>
</dbReference>
<keyword evidence="1" id="KW-0732">Signal</keyword>
<evidence type="ECO:0000256" key="4">
    <source>
        <dbReference type="SAM" id="Phobius"/>
    </source>
</evidence>
<organism evidence="6 7">
    <name type="scientific">Oryza rufipogon</name>
    <name type="common">Brownbeard rice</name>
    <name type="synonym">Asian wild rice</name>
    <dbReference type="NCBI Taxonomy" id="4529"/>
    <lineage>
        <taxon>Eukaryota</taxon>
        <taxon>Viridiplantae</taxon>
        <taxon>Streptophyta</taxon>
        <taxon>Embryophyta</taxon>
        <taxon>Tracheophyta</taxon>
        <taxon>Spermatophyta</taxon>
        <taxon>Magnoliopsida</taxon>
        <taxon>Liliopsida</taxon>
        <taxon>Poales</taxon>
        <taxon>Poaceae</taxon>
        <taxon>BOP clade</taxon>
        <taxon>Oryzoideae</taxon>
        <taxon>Oryzeae</taxon>
        <taxon>Oryzinae</taxon>
        <taxon>Oryza</taxon>
    </lineage>
</organism>
<keyword evidence="4" id="KW-0812">Transmembrane</keyword>
<dbReference type="Gramene" id="ORUFI11G01870.1">
    <property type="protein sequence ID" value="ORUFI11G01870.1"/>
    <property type="gene ID" value="ORUFI11G01870"/>
</dbReference>
<dbReference type="InterPro" id="IPR006501">
    <property type="entry name" value="Pectinesterase_inhib_dom"/>
</dbReference>
<dbReference type="AlphaFoldDB" id="A0A0E0R3R7"/>
<dbReference type="CDD" id="cd15795">
    <property type="entry name" value="PMEI-Pla_a_1_like"/>
    <property type="match status" value="1"/>
</dbReference>
<dbReference type="FunFam" id="1.20.140.40:FF:000002">
    <property type="entry name" value="Putative invertase inhibitor"/>
    <property type="match status" value="1"/>
</dbReference>
<evidence type="ECO:0000256" key="2">
    <source>
        <dbReference type="ARBA" id="ARBA00023157"/>
    </source>
</evidence>
<dbReference type="GO" id="GO:0004857">
    <property type="term" value="F:enzyme inhibitor activity"/>
    <property type="evidence" value="ECO:0007669"/>
    <property type="project" value="InterPro"/>
</dbReference>
<reference evidence="6" key="2">
    <citation type="submission" date="2015-06" db="UniProtKB">
        <authorList>
            <consortium name="EnsemblPlants"/>
        </authorList>
    </citation>
    <scope>IDENTIFICATION</scope>
</reference>
<dbReference type="GO" id="GO:0005576">
    <property type="term" value="C:extracellular region"/>
    <property type="evidence" value="ECO:0007669"/>
    <property type="project" value="UniProtKB-ARBA"/>
</dbReference>
<name>A0A0E0R3R7_ORYRU</name>
<feature type="domain" description="Pectinesterase inhibitor" evidence="5">
    <location>
        <begin position="237"/>
        <end position="390"/>
    </location>
</feature>
<dbReference type="Pfam" id="PF04043">
    <property type="entry name" value="PMEI"/>
    <property type="match status" value="1"/>
</dbReference>
<dbReference type="Gene3D" id="1.20.140.40">
    <property type="entry name" value="Invertase/pectin methylesterase inhibitor family protein"/>
    <property type="match status" value="1"/>
</dbReference>
<dbReference type="SUPFAM" id="SSF101148">
    <property type="entry name" value="Plant invertase/pectin methylesterase inhibitor"/>
    <property type="match status" value="1"/>
</dbReference>
<feature type="transmembrane region" description="Helical" evidence="4">
    <location>
        <begin position="191"/>
        <end position="208"/>
    </location>
</feature>
<sequence>MECQRRGKRRDGLVGDRSRFHNGLLPWRHQSLFLFAIVLVAASQVQLAINTDPFMSGACKTVAGSNSGVISVTFCMDALGSDSRSLNANYYSDLAIWKARVSPTREWRALLVAPSSPAGGPVVRQHPLFRWSSSLSFARRHRFLPLVHSLRQAVGSLLRPSLSSTLSVELSGTALWRLDAMLGGHMEGDNSQAYGLLFLGILAFLPEVSTMASSNNGVSALFLLAVLLIAASQLAAGINSAVYGACKTIAGGSGLIGVTFCIDALSSDNRSSNVGSYKEFAVIAVDLLTANATSTKSEIDAMLRSSGGGGDATTRCLKSCQAVYGGILQVQAAVGAAVKGGRFQEAISSLEKSASAVKECRDGFGKSNVTSPLSVENDDTFQLAELIVLLIRDEP</sequence>
<dbReference type="PANTHER" id="PTHR35357:SF23">
    <property type="entry name" value="PECTINESTERASE INHIBITOR DOMAIN-CONTAINING PROTEIN"/>
    <property type="match status" value="1"/>
</dbReference>
<dbReference type="InterPro" id="IPR035513">
    <property type="entry name" value="Invertase/methylesterase_inhib"/>
</dbReference>
<keyword evidence="2" id="KW-1015">Disulfide bond</keyword>
<evidence type="ECO:0000313" key="7">
    <source>
        <dbReference type="Proteomes" id="UP000008022"/>
    </source>
</evidence>
<evidence type="ECO:0000313" key="6">
    <source>
        <dbReference type="EnsemblPlants" id="ORUFI11G01870.1"/>
    </source>
</evidence>
<keyword evidence="7" id="KW-1185">Reference proteome</keyword>
<dbReference type="NCBIfam" id="TIGR01614">
    <property type="entry name" value="PME_inhib"/>
    <property type="match status" value="1"/>
</dbReference>
<proteinExistence type="inferred from homology"/>
<reference evidence="7" key="1">
    <citation type="submission" date="2013-06" db="EMBL/GenBank/DDBJ databases">
        <authorList>
            <person name="Zhao Q."/>
        </authorList>
    </citation>
    <scope>NUCLEOTIDE SEQUENCE</scope>
    <source>
        <strain evidence="7">cv. W1943</strain>
    </source>
</reference>
<keyword evidence="4" id="KW-1133">Transmembrane helix</keyword>
<evidence type="ECO:0000256" key="1">
    <source>
        <dbReference type="ARBA" id="ARBA00022729"/>
    </source>
</evidence>
<dbReference type="EnsemblPlants" id="ORUFI11G01870.1">
    <property type="protein sequence ID" value="ORUFI11G01870.1"/>
    <property type="gene ID" value="ORUFI11G01870"/>
</dbReference>
<feature type="transmembrane region" description="Helical" evidence="4">
    <location>
        <begin position="220"/>
        <end position="238"/>
    </location>
</feature>
<keyword evidence="4" id="KW-0472">Membrane</keyword>
<dbReference type="SMART" id="SM00856">
    <property type="entry name" value="PMEI"/>
    <property type="match status" value="1"/>
</dbReference>
<evidence type="ECO:0000256" key="3">
    <source>
        <dbReference type="ARBA" id="ARBA00038471"/>
    </source>
</evidence>
<evidence type="ECO:0000259" key="5">
    <source>
        <dbReference type="SMART" id="SM00856"/>
    </source>
</evidence>
<protein>
    <recommendedName>
        <fullName evidence="5">Pectinesterase inhibitor domain-containing protein</fullName>
    </recommendedName>
</protein>
<comment type="similarity">
    <text evidence="3">Belongs to the PMEI family.</text>
</comment>
<accession>A0A0E0R3R7</accession>
<dbReference type="InterPro" id="IPR034088">
    <property type="entry name" value="Pla_a_1-like"/>
</dbReference>
<dbReference type="Proteomes" id="UP000008022">
    <property type="component" value="Unassembled WGS sequence"/>
</dbReference>